<proteinExistence type="predicted"/>
<feature type="compositionally biased region" description="Basic and acidic residues" evidence="1">
    <location>
        <begin position="12"/>
        <end position="21"/>
    </location>
</feature>
<keyword evidence="3" id="KW-1185">Reference proteome</keyword>
<dbReference type="AlphaFoldDB" id="A0A0P1B2U3"/>
<dbReference type="RefSeq" id="XP_024584831.1">
    <property type="nucleotide sequence ID" value="XM_024719542.1"/>
</dbReference>
<feature type="compositionally biased region" description="Basic and acidic residues" evidence="1">
    <location>
        <begin position="30"/>
        <end position="41"/>
    </location>
</feature>
<organism evidence="2 3">
    <name type="scientific">Plasmopara halstedii</name>
    <name type="common">Downy mildew of sunflower</name>
    <dbReference type="NCBI Taxonomy" id="4781"/>
    <lineage>
        <taxon>Eukaryota</taxon>
        <taxon>Sar</taxon>
        <taxon>Stramenopiles</taxon>
        <taxon>Oomycota</taxon>
        <taxon>Peronosporomycetes</taxon>
        <taxon>Peronosporales</taxon>
        <taxon>Peronosporaceae</taxon>
        <taxon>Plasmopara</taxon>
    </lineage>
</organism>
<dbReference type="STRING" id="4781.A0A0P1B2U3"/>
<protein>
    <submittedName>
        <fullName evidence="2">Uncharacterized protein</fullName>
    </submittedName>
</protein>
<accession>A0A0P1B2U3</accession>
<dbReference type="OrthoDB" id="78439at2759"/>
<dbReference type="Proteomes" id="UP000054928">
    <property type="component" value="Unassembled WGS sequence"/>
</dbReference>
<name>A0A0P1B2U3_PLAHL</name>
<reference evidence="3" key="1">
    <citation type="submission" date="2014-09" db="EMBL/GenBank/DDBJ databases">
        <authorList>
            <person name="Sharma Rahul"/>
            <person name="Thines Marco"/>
        </authorList>
    </citation>
    <scope>NUCLEOTIDE SEQUENCE [LARGE SCALE GENOMIC DNA]</scope>
</reference>
<evidence type="ECO:0000313" key="2">
    <source>
        <dbReference type="EMBL" id="CEG48462.1"/>
    </source>
</evidence>
<evidence type="ECO:0000313" key="3">
    <source>
        <dbReference type="Proteomes" id="UP000054928"/>
    </source>
</evidence>
<evidence type="ECO:0000256" key="1">
    <source>
        <dbReference type="SAM" id="MobiDB-lite"/>
    </source>
</evidence>
<dbReference type="EMBL" id="CCYD01002939">
    <property type="protein sequence ID" value="CEG48462.1"/>
    <property type="molecule type" value="Genomic_DNA"/>
</dbReference>
<feature type="region of interest" description="Disordered" evidence="1">
    <location>
        <begin position="1"/>
        <end position="61"/>
    </location>
</feature>
<feature type="region of interest" description="Disordered" evidence="1">
    <location>
        <begin position="138"/>
        <end position="158"/>
    </location>
</feature>
<sequence length="219" mass="23731">MPATNSPTVGIRNREGSRDGPRSTAHRSKPGKELGEVEKNNKRQLQNLQKKPRMQDTQAVDIARVSLDQAAERRSRGRASTIKILRSTSKHSEKSTKHFFRPLNTSLGKVSIEEVITPSGSASSKPQEISLRFLEHWGSEMGDRASPTGGAPPPDEAKQRKLLGSIVKVASDLDRDILNAPVTPSDLASAIKHMNATSAPGMDGLTAGFYQVAPKVFGE</sequence>
<dbReference type="GeneID" id="36401337"/>